<keyword evidence="4" id="KW-1185">Reference proteome</keyword>
<dbReference type="PANTHER" id="PTHR35526">
    <property type="entry name" value="ANTI-SIGMA-F FACTOR RSBW-RELATED"/>
    <property type="match status" value="1"/>
</dbReference>
<accession>A0A3A9ZCE1</accession>
<keyword evidence="3" id="KW-0547">Nucleotide-binding</keyword>
<evidence type="ECO:0000313" key="3">
    <source>
        <dbReference type="EMBL" id="RKN45913.1"/>
    </source>
</evidence>
<dbReference type="Gene3D" id="3.30.565.10">
    <property type="entry name" value="Histidine kinase-like ATPase, C-terminal domain"/>
    <property type="match status" value="1"/>
</dbReference>
<evidence type="ECO:0000256" key="1">
    <source>
        <dbReference type="ARBA" id="ARBA00022527"/>
    </source>
</evidence>
<reference evidence="3 4" key="1">
    <citation type="journal article" date="2014" name="Int. J. Syst. Evol. Microbiol.">
        <title>Streptomyces hoynatensis sp. nov., isolated from deep marine sediment.</title>
        <authorList>
            <person name="Veyisoglu A."/>
            <person name="Sahin N."/>
        </authorList>
    </citation>
    <scope>NUCLEOTIDE SEQUENCE [LARGE SCALE GENOMIC DNA]</scope>
    <source>
        <strain evidence="3 4">KCTC 29097</strain>
    </source>
</reference>
<dbReference type="Proteomes" id="UP000272474">
    <property type="component" value="Unassembled WGS sequence"/>
</dbReference>
<dbReference type="SUPFAM" id="SSF55874">
    <property type="entry name" value="ATPase domain of HSP90 chaperone/DNA topoisomerase II/histidine kinase"/>
    <property type="match status" value="1"/>
</dbReference>
<evidence type="ECO:0000259" key="2">
    <source>
        <dbReference type="Pfam" id="PF13581"/>
    </source>
</evidence>
<name>A0A3A9ZCE1_9ACTN</name>
<dbReference type="GO" id="GO:0004674">
    <property type="term" value="F:protein serine/threonine kinase activity"/>
    <property type="evidence" value="ECO:0007669"/>
    <property type="project" value="UniProtKB-KW"/>
</dbReference>
<keyword evidence="3" id="KW-0067">ATP-binding</keyword>
<dbReference type="CDD" id="cd16936">
    <property type="entry name" value="HATPase_RsbW-like"/>
    <property type="match status" value="1"/>
</dbReference>
<sequence>MQVAGRAAQDAHGWLLTARVREIPRWRQVVVSVLRCWEADADAMELAGFGVGELLSNVAKHVQGGECRLEVVRLGDRAVIQVRDLSPLTPEIVKPDWDSESGRGLWLLHEMADDLGWKRVHPQGKITWFTCRLAGTREAAA</sequence>
<dbReference type="InterPro" id="IPR003594">
    <property type="entry name" value="HATPase_dom"/>
</dbReference>
<dbReference type="PANTHER" id="PTHR35526:SF3">
    <property type="entry name" value="ANTI-SIGMA-F FACTOR RSBW"/>
    <property type="match status" value="1"/>
</dbReference>
<comment type="caution">
    <text evidence="3">The sequence shown here is derived from an EMBL/GenBank/DDBJ whole genome shotgun (WGS) entry which is preliminary data.</text>
</comment>
<gene>
    <name evidence="3" type="ORF">D7294_05655</name>
</gene>
<dbReference type="Pfam" id="PF13581">
    <property type="entry name" value="HATPase_c_2"/>
    <property type="match status" value="1"/>
</dbReference>
<dbReference type="GO" id="GO:0005524">
    <property type="term" value="F:ATP binding"/>
    <property type="evidence" value="ECO:0007669"/>
    <property type="project" value="UniProtKB-KW"/>
</dbReference>
<feature type="domain" description="Histidine kinase/HSP90-like ATPase" evidence="2">
    <location>
        <begin position="17"/>
        <end position="130"/>
    </location>
</feature>
<proteinExistence type="predicted"/>
<keyword evidence="1" id="KW-0418">Kinase</keyword>
<keyword evidence="1" id="KW-0808">Transferase</keyword>
<organism evidence="3 4">
    <name type="scientific">Streptomyces hoynatensis</name>
    <dbReference type="NCBI Taxonomy" id="1141874"/>
    <lineage>
        <taxon>Bacteria</taxon>
        <taxon>Bacillati</taxon>
        <taxon>Actinomycetota</taxon>
        <taxon>Actinomycetes</taxon>
        <taxon>Kitasatosporales</taxon>
        <taxon>Streptomycetaceae</taxon>
        <taxon>Streptomyces</taxon>
    </lineage>
</organism>
<dbReference type="InterPro" id="IPR050267">
    <property type="entry name" value="Anti-sigma-factor_SerPK"/>
</dbReference>
<keyword evidence="1" id="KW-0723">Serine/threonine-protein kinase</keyword>
<protein>
    <submittedName>
        <fullName evidence="3">ATP-binding protein</fullName>
    </submittedName>
</protein>
<dbReference type="AlphaFoldDB" id="A0A3A9ZCE1"/>
<dbReference type="EMBL" id="RBAL01000002">
    <property type="protein sequence ID" value="RKN45913.1"/>
    <property type="molecule type" value="Genomic_DNA"/>
</dbReference>
<dbReference type="InterPro" id="IPR036890">
    <property type="entry name" value="HATPase_C_sf"/>
</dbReference>
<evidence type="ECO:0000313" key="4">
    <source>
        <dbReference type="Proteomes" id="UP000272474"/>
    </source>
</evidence>